<evidence type="ECO:0000256" key="2">
    <source>
        <dbReference type="ARBA" id="ARBA00022917"/>
    </source>
</evidence>
<proteinExistence type="inferred from homology"/>
<keyword evidence="2" id="KW-0648">Protein biosynthesis</keyword>
<organism evidence="5 6">
    <name type="scientific">Candidatus Roizmanbacteria bacterium CG11_big_fil_rev_8_21_14_0_20_35_14</name>
    <dbReference type="NCBI Taxonomy" id="1974855"/>
    <lineage>
        <taxon>Bacteria</taxon>
        <taxon>Candidatus Roizmaniibacteriota</taxon>
    </lineage>
</organism>
<dbReference type="SUPFAM" id="SSF55194">
    <property type="entry name" value="Ribosome recycling factor, RRF"/>
    <property type="match status" value="1"/>
</dbReference>
<evidence type="ECO:0000259" key="4">
    <source>
        <dbReference type="Pfam" id="PF01765"/>
    </source>
</evidence>
<name>A0A2H0KLE0_9BACT</name>
<evidence type="ECO:0000256" key="3">
    <source>
        <dbReference type="SAM" id="Coils"/>
    </source>
</evidence>
<dbReference type="GO" id="GO:0043023">
    <property type="term" value="F:ribosomal large subunit binding"/>
    <property type="evidence" value="ECO:0007669"/>
    <property type="project" value="TreeGrafter"/>
</dbReference>
<evidence type="ECO:0000313" key="6">
    <source>
        <dbReference type="Proteomes" id="UP000229570"/>
    </source>
</evidence>
<protein>
    <submittedName>
        <fullName evidence="5">Ribosome recycling factor</fullName>
    </submittedName>
</protein>
<comment type="similarity">
    <text evidence="1">Belongs to the RRF family.</text>
</comment>
<evidence type="ECO:0000313" key="5">
    <source>
        <dbReference type="EMBL" id="PIQ72072.1"/>
    </source>
</evidence>
<dbReference type="PANTHER" id="PTHR20982">
    <property type="entry name" value="RIBOSOME RECYCLING FACTOR"/>
    <property type="match status" value="1"/>
</dbReference>
<comment type="caution">
    <text evidence="5">The sequence shown here is derived from an EMBL/GenBank/DDBJ whole genome shotgun (WGS) entry which is preliminary data.</text>
</comment>
<dbReference type="InterPro" id="IPR002661">
    <property type="entry name" value="Ribosome_recyc_fac"/>
</dbReference>
<gene>
    <name evidence="5" type="ORF">COV86_05020</name>
</gene>
<keyword evidence="3" id="KW-0175">Coiled coil</keyword>
<sequence length="185" mass="21147">MDTTSQFKINCQKVIGSLKEDLKSVRTGRASPSLVENLIVETYGGSTRLKLMELSTIVTEGPIALSITPFDPSTIQDIERATLKSPLGLSPIVQGNRIILKIPPLSIEQREKFIKTAVEKIEEKKNQIRNLRDDVRKSIKTSFEKKETTEDEKFRLEKEIDNISTQFMEEIQIVRDKKETEIREV</sequence>
<dbReference type="EMBL" id="PCVL01000081">
    <property type="protein sequence ID" value="PIQ72072.1"/>
    <property type="molecule type" value="Genomic_DNA"/>
</dbReference>
<accession>A0A2H0KLE0</accession>
<dbReference type="Gene3D" id="1.10.132.20">
    <property type="entry name" value="Ribosome-recycling factor"/>
    <property type="match status" value="1"/>
</dbReference>
<feature type="domain" description="Ribosome recycling factor" evidence="4">
    <location>
        <begin position="18"/>
        <end position="182"/>
    </location>
</feature>
<dbReference type="InterPro" id="IPR023584">
    <property type="entry name" value="Ribosome_recyc_fac_dom"/>
</dbReference>
<dbReference type="AlphaFoldDB" id="A0A2H0KLE0"/>
<evidence type="ECO:0000256" key="1">
    <source>
        <dbReference type="ARBA" id="ARBA00005912"/>
    </source>
</evidence>
<dbReference type="GO" id="GO:0006412">
    <property type="term" value="P:translation"/>
    <property type="evidence" value="ECO:0007669"/>
    <property type="project" value="UniProtKB-KW"/>
</dbReference>
<dbReference type="Proteomes" id="UP000229570">
    <property type="component" value="Unassembled WGS sequence"/>
</dbReference>
<reference evidence="5 6" key="1">
    <citation type="submission" date="2017-09" db="EMBL/GenBank/DDBJ databases">
        <title>Depth-based differentiation of microbial function through sediment-hosted aquifers and enrichment of novel symbionts in the deep terrestrial subsurface.</title>
        <authorList>
            <person name="Probst A.J."/>
            <person name="Ladd B."/>
            <person name="Jarett J.K."/>
            <person name="Geller-Mcgrath D.E."/>
            <person name="Sieber C.M."/>
            <person name="Emerson J.B."/>
            <person name="Anantharaman K."/>
            <person name="Thomas B.C."/>
            <person name="Malmstrom R."/>
            <person name="Stieglmeier M."/>
            <person name="Klingl A."/>
            <person name="Woyke T."/>
            <person name="Ryan C.M."/>
            <person name="Banfield J.F."/>
        </authorList>
    </citation>
    <scope>NUCLEOTIDE SEQUENCE [LARGE SCALE GENOMIC DNA]</scope>
    <source>
        <strain evidence="5">CG11_big_fil_rev_8_21_14_0_20_35_14</strain>
    </source>
</reference>
<dbReference type="PANTHER" id="PTHR20982:SF3">
    <property type="entry name" value="MITOCHONDRIAL RIBOSOME RECYCLING FACTOR PSEUDO 1"/>
    <property type="match status" value="1"/>
</dbReference>
<dbReference type="Pfam" id="PF01765">
    <property type="entry name" value="RRF"/>
    <property type="match status" value="1"/>
</dbReference>
<feature type="coiled-coil region" evidence="3">
    <location>
        <begin position="114"/>
        <end position="166"/>
    </location>
</feature>
<dbReference type="InterPro" id="IPR036191">
    <property type="entry name" value="RRF_sf"/>
</dbReference>
<dbReference type="Gene3D" id="3.30.1360.40">
    <property type="match status" value="1"/>
</dbReference>
<dbReference type="FunFam" id="3.30.1360.40:FF:000001">
    <property type="entry name" value="Ribosome-recycling factor"/>
    <property type="match status" value="1"/>
</dbReference>